<dbReference type="VEuPathDB" id="FungiDB:RhiirFUN_000387"/>
<name>U9V5J5_RHIID</name>
<dbReference type="EMBL" id="KI274980">
    <property type="protein sequence ID" value="ESA23171.1"/>
    <property type="molecule type" value="Genomic_DNA"/>
</dbReference>
<dbReference type="Gene3D" id="1.10.510.10">
    <property type="entry name" value="Transferase(Phosphotransferase) domain 1"/>
    <property type="match status" value="1"/>
</dbReference>
<dbReference type="HOGENOM" id="CLU_000288_7_27_1"/>
<dbReference type="SUPFAM" id="SSF56112">
    <property type="entry name" value="Protein kinase-like (PK-like)"/>
    <property type="match status" value="1"/>
</dbReference>
<evidence type="ECO:0000313" key="1">
    <source>
        <dbReference type="EMBL" id="ESA23171.1"/>
    </source>
</evidence>
<gene>
    <name evidence="1" type="ORF">GLOINDRAFT_15706</name>
</gene>
<organism evidence="1">
    <name type="scientific">Rhizophagus irregularis (strain DAOM 181602 / DAOM 197198 / MUCL 43194)</name>
    <name type="common">Arbuscular mycorrhizal fungus</name>
    <name type="synonym">Glomus intraradices</name>
    <dbReference type="NCBI Taxonomy" id="747089"/>
    <lineage>
        <taxon>Eukaryota</taxon>
        <taxon>Fungi</taxon>
        <taxon>Fungi incertae sedis</taxon>
        <taxon>Mucoromycota</taxon>
        <taxon>Glomeromycotina</taxon>
        <taxon>Glomeromycetes</taxon>
        <taxon>Glomerales</taxon>
        <taxon>Glomeraceae</taxon>
        <taxon>Rhizophagus</taxon>
    </lineage>
</organism>
<accession>U9V5J5</accession>
<reference evidence="1" key="1">
    <citation type="submission" date="2013-07" db="EMBL/GenBank/DDBJ databases">
        <title>The genome of an arbuscular mycorrhizal fungus provides insights into the evolution of the oldest plant symbiosis.</title>
        <authorList>
            <consortium name="DOE Joint Genome Institute"/>
            <person name="Tisserant E."/>
            <person name="Malbreil M."/>
            <person name="Kuo A."/>
            <person name="Kohler A."/>
            <person name="Symeonidi A."/>
            <person name="Balestrini R."/>
            <person name="Charron P."/>
            <person name="Duensing N."/>
            <person name="Frei-dit-Frey N."/>
            <person name="Gianinazzi-Pearson V."/>
            <person name="Gilbert B."/>
            <person name="Handa Y."/>
            <person name="Hijri M."/>
            <person name="Kaul R."/>
            <person name="Kawaguchi M."/>
            <person name="Krajinski F."/>
            <person name="Lammers P."/>
            <person name="Lapierre D."/>
            <person name="Masclaux F.G."/>
            <person name="Murat C."/>
            <person name="Morin E."/>
            <person name="Ndikumana S."/>
            <person name="Pagni M."/>
            <person name="Petitpierre D."/>
            <person name="Requena N."/>
            <person name="Rosikiewicz P."/>
            <person name="Riley R."/>
            <person name="Saito K."/>
            <person name="San Clemente H."/>
            <person name="Shapiro H."/>
            <person name="van Tuinen D."/>
            <person name="Becard G."/>
            <person name="Bonfante P."/>
            <person name="Paszkowski U."/>
            <person name="Shachar-Hill Y."/>
            <person name="Young J.P."/>
            <person name="Sanders I.R."/>
            <person name="Henrissat B."/>
            <person name="Rensing S.A."/>
            <person name="Grigoriev I.V."/>
            <person name="Corradi N."/>
            <person name="Roux C."/>
            <person name="Martin F."/>
        </authorList>
    </citation>
    <scope>NUCLEOTIDE SEQUENCE</scope>
    <source>
        <strain evidence="1">DAOM 197198</strain>
    </source>
</reference>
<protein>
    <recommendedName>
        <fullName evidence="2">Protein kinase domain-containing protein</fullName>
    </recommendedName>
</protein>
<dbReference type="AlphaFoldDB" id="U9V5J5"/>
<proteinExistence type="predicted"/>
<evidence type="ECO:0008006" key="2">
    <source>
        <dbReference type="Google" id="ProtNLM"/>
    </source>
</evidence>
<dbReference type="InterPro" id="IPR011009">
    <property type="entry name" value="Kinase-like_dom_sf"/>
</dbReference>
<sequence length="279" mass="33041">MAGIIRKNLVYAALDKADSLTDFEKYKNIDSRYEFKKETVLNDETLNENEKIEAIKILTKDYDYFKVLYNTGTKRLCKECQKECLATLYCEHCIRIFLKNNFSNWTSNNNDIDSLLQRCQEESFRPNKILEWIPYEKLQNIEYLTRGGCSEIYTADWIDGQYIEWDQVNKQLKRTGSHKVILKTLINVLNANRSWFEEAKVHLTIGNKSTEIVKCYGLTQEPKNGVYMLVMQLMDTNLKKYLNNHHPLTWKEKIKISYDIRSAFRKHSISEIQKLLVYK</sequence>